<keyword evidence="6" id="KW-0472">Membrane</keyword>
<evidence type="ECO:0000256" key="3">
    <source>
        <dbReference type="ARBA" id="ARBA00022801"/>
    </source>
</evidence>
<keyword evidence="2" id="KW-0645">Protease</keyword>
<accession>A0A1A2YD61</accession>
<feature type="domain" description="PDZ" evidence="7">
    <location>
        <begin position="428"/>
        <end position="500"/>
    </location>
</feature>
<dbReference type="InterPro" id="IPR051201">
    <property type="entry name" value="Chloro_Bact_Ser_Proteases"/>
</dbReference>
<feature type="region of interest" description="Disordered" evidence="5">
    <location>
        <begin position="1"/>
        <end position="121"/>
    </location>
</feature>
<dbReference type="EMBL" id="LZKI01000195">
    <property type="protein sequence ID" value="OBI34986.1"/>
    <property type="molecule type" value="Genomic_DNA"/>
</dbReference>
<dbReference type="Pfam" id="PF13365">
    <property type="entry name" value="Trypsin_2"/>
    <property type="match status" value="1"/>
</dbReference>
<feature type="region of interest" description="Disordered" evidence="5">
    <location>
        <begin position="496"/>
        <end position="516"/>
    </location>
</feature>
<dbReference type="InterPro" id="IPR001940">
    <property type="entry name" value="Peptidase_S1C"/>
</dbReference>
<dbReference type="InterPro" id="IPR043504">
    <property type="entry name" value="Peptidase_S1_PA_chymotrypsin"/>
</dbReference>
<keyword evidence="6" id="KW-1133">Transmembrane helix</keyword>
<dbReference type="GO" id="GO:0004252">
    <property type="term" value="F:serine-type endopeptidase activity"/>
    <property type="evidence" value="ECO:0007669"/>
    <property type="project" value="InterPro"/>
</dbReference>
<dbReference type="Pfam" id="PF13180">
    <property type="entry name" value="PDZ_2"/>
    <property type="match status" value="1"/>
</dbReference>
<feature type="compositionally biased region" description="Pro residues" evidence="5">
    <location>
        <begin position="7"/>
        <end position="21"/>
    </location>
</feature>
<dbReference type="PRINTS" id="PR00834">
    <property type="entry name" value="PROTEASES2C"/>
</dbReference>
<evidence type="ECO:0000256" key="6">
    <source>
        <dbReference type="SAM" id="Phobius"/>
    </source>
</evidence>
<dbReference type="PANTHER" id="PTHR43343">
    <property type="entry name" value="PEPTIDASE S12"/>
    <property type="match status" value="1"/>
</dbReference>
<dbReference type="FunFam" id="2.40.10.10:FF:000001">
    <property type="entry name" value="Periplasmic serine protease DegS"/>
    <property type="match status" value="1"/>
</dbReference>
<keyword evidence="3" id="KW-0378">Hydrolase</keyword>
<protein>
    <submittedName>
        <fullName evidence="8">Peptidase S1</fullName>
    </submittedName>
</protein>
<dbReference type="Gene3D" id="2.30.42.10">
    <property type="match status" value="1"/>
</dbReference>
<dbReference type="InterPro" id="IPR009003">
    <property type="entry name" value="Peptidase_S1_PA"/>
</dbReference>
<dbReference type="SUPFAM" id="SSF50156">
    <property type="entry name" value="PDZ domain-like"/>
    <property type="match status" value="1"/>
</dbReference>
<dbReference type="PANTHER" id="PTHR43343:SF3">
    <property type="entry name" value="PROTEASE DO-LIKE 8, CHLOROPLASTIC"/>
    <property type="match status" value="1"/>
</dbReference>
<sequence length="516" mass="50326">MTNDPRYSPPPQQPGYPPAPNQPAHVPSHAGSSGYAPGQQQPYNQQYDWRYRSQPSSSPTTQFRPPYEPFSNTGPGRIPGGTGAGPIPGGTGAGPIPGGAGTGPMPGMLPGMPVPPEPQKRSRTGLLVVGALAVAVVSAGIGGAAATAVELGTHATGNGGGRVIGAAPSVPAANMPPGSVEGVASKVVPSVVMLETDIGRQSEEGSGIILSTDGLILTNNHVIAAAAGPPKGPGGPPAAPPAAPVPPGIPGGPGGAGAGSPTPKTTVTFSDGRTAPFTVVGADPTSDIAVIRVQGMSGLTPISLGSSSDLRVGQPVVAIGSPLGLSGTVTTGIVSALNRPVSTTGESGNQNTVLDAIQTDAAINPGNSGGALVNMNGQLVGVNSAIATLGADSPDAQSGSIGLGFAIPVDQAKRIADELIATGKASHASLGVQVTNDKGTPGAKVVDVVSGGAAASAGVPKNVVVTKVDDRPINSADALVAAVRSKAPGDKITLTFQDPAGGGSRTLPVTLGKADQ</sequence>
<organism evidence="8 9">
    <name type="scientific">Mycobacterium colombiense</name>
    <dbReference type="NCBI Taxonomy" id="339268"/>
    <lineage>
        <taxon>Bacteria</taxon>
        <taxon>Bacillati</taxon>
        <taxon>Actinomycetota</taxon>
        <taxon>Actinomycetes</taxon>
        <taxon>Mycobacteriales</taxon>
        <taxon>Mycobacteriaceae</taxon>
        <taxon>Mycobacterium</taxon>
        <taxon>Mycobacterium avium complex (MAC)</taxon>
    </lineage>
</organism>
<feature type="compositionally biased region" description="Polar residues" evidence="5">
    <location>
        <begin position="38"/>
        <end position="63"/>
    </location>
</feature>
<comment type="similarity">
    <text evidence="1">Belongs to the peptidase S1C family.</text>
</comment>
<feature type="compositionally biased region" description="Gly residues" evidence="5">
    <location>
        <begin position="77"/>
        <end position="104"/>
    </location>
</feature>
<name>A0A1A2YD61_9MYCO</name>
<dbReference type="SMART" id="SM00228">
    <property type="entry name" value="PDZ"/>
    <property type="match status" value="1"/>
</dbReference>
<evidence type="ECO:0000256" key="2">
    <source>
        <dbReference type="ARBA" id="ARBA00022670"/>
    </source>
</evidence>
<evidence type="ECO:0000313" key="9">
    <source>
        <dbReference type="Proteomes" id="UP000091846"/>
    </source>
</evidence>
<dbReference type="OrthoDB" id="9758917at2"/>
<dbReference type="RefSeq" id="WP_065031164.1">
    <property type="nucleotide sequence ID" value="NZ_LZKI01000195.1"/>
</dbReference>
<evidence type="ECO:0000256" key="5">
    <source>
        <dbReference type="SAM" id="MobiDB-lite"/>
    </source>
</evidence>
<dbReference type="AlphaFoldDB" id="A0A1A2YD61"/>
<dbReference type="GO" id="GO:0006508">
    <property type="term" value="P:proteolysis"/>
    <property type="evidence" value="ECO:0007669"/>
    <property type="project" value="UniProtKB-KW"/>
</dbReference>
<proteinExistence type="inferred from homology"/>
<evidence type="ECO:0000256" key="1">
    <source>
        <dbReference type="ARBA" id="ARBA00010541"/>
    </source>
</evidence>
<comment type="caution">
    <text evidence="8">The sequence shown here is derived from an EMBL/GenBank/DDBJ whole genome shotgun (WGS) entry which is preliminary data.</text>
</comment>
<keyword evidence="6" id="KW-0812">Transmembrane</keyword>
<dbReference type="Gene3D" id="2.40.10.10">
    <property type="entry name" value="Trypsin-like serine proteases"/>
    <property type="match status" value="2"/>
</dbReference>
<gene>
    <name evidence="8" type="ORF">A5708_10615</name>
</gene>
<keyword evidence="4" id="KW-0720">Serine protease</keyword>
<dbReference type="Proteomes" id="UP000091846">
    <property type="component" value="Unassembled WGS sequence"/>
</dbReference>
<evidence type="ECO:0000259" key="7">
    <source>
        <dbReference type="SMART" id="SM00228"/>
    </source>
</evidence>
<dbReference type="SUPFAM" id="SSF50494">
    <property type="entry name" value="Trypsin-like serine proteases"/>
    <property type="match status" value="1"/>
</dbReference>
<dbReference type="InterPro" id="IPR036034">
    <property type="entry name" value="PDZ_sf"/>
</dbReference>
<evidence type="ECO:0000313" key="8">
    <source>
        <dbReference type="EMBL" id="OBI34986.1"/>
    </source>
</evidence>
<dbReference type="InterPro" id="IPR001478">
    <property type="entry name" value="PDZ"/>
</dbReference>
<feature type="transmembrane region" description="Helical" evidence="6">
    <location>
        <begin position="126"/>
        <end position="146"/>
    </location>
</feature>
<reference evidence="8 9" key="1">
    <citation type="submission" date="2016-06" db="EMBL/GenBank/DDBJ databases">
        <authorList>
            <person name="Kjaerup R.B."/>
            <person name="Dalgaard T.S."/>
            <person name="Juul-Madsen H.R."/>
        </authorList>
    </citation>
    <scope>NUCLEOTIDE SEQUENCE [LARGE SCALE GENOMIC DNA]</scope>
    <source>
        <strain evidence="8 9">E1334</strain>
    </source>
</reference>
<evidence type="ECO:0000256" key="4">
    <source>
        <dbReference type="ARBA" id="ARBA00022825"/>
    </source>
</evidence>
<feature type="region of interest" description="Disordered" evidence="5">
    <location>
        <begin position="228"/>
        <end position="263"/>
    </location>
</feature>
<feature type="compositionally biased region" description="Pro residues" evidence="5">
    <location>
        <begin position="230"/>
        <end position="250"/>
    </location>
</feature>